<dbReference type="Proteomes" id="UP000326565">
    <property type="component" value="Unassembled WGS sequence"/>
</dbReference>
<dbReference type="AlphaFoldDB" id="A0A5N5WGV0"/>
<evidence type="ECO:0000256" key="1">
    <source>
        <dbReference type="SAM" id="SignalP"/>
    </source>
</evidence>
<gene>
    <name evidence="2" type="ORF">BDV29DRAFT_163460</name>
</gene>
<keyword evidence="3" id="KW-1185">Reference proteome</keyword>
<feature type="chain" id="PRO_5025049699" evidence="1">
    <location>
        <begin position="22"/>
        <end position="230"/>
    </location>
</feature>
<sequence>MVYLKPTEVSLFLALISSALADHKLPNDLVGCNEVSCPKHNAHGVIEQKCIDKLTERASRVANNADSDACAALERELKNSFDECRDLGGNGRGLGNFTVATLGNLLAVSNSSSPCWPVLPKSDRLAEITVQTAFLRAFNFRHILSNDANYSADALIKQAYKVTPVLTVFYANGNRSLVDRASSQLTCLKVVTDENPNAESNGSESSVSGLKGSWLPASMAVLLMAILVEL</sequence>
<keyword evidence="1" id="KW-0732">Signal</keyword>
<dbReference type="OrthoDB" id="4154404at2759"/>
<accession>A0A5N5WGV0</accession>
<evidence type="ECO:0000313" key="2">
    <source>
        <dbReference type="EMBL" id="KAB8067359.1"/>
    </source>
</evidence>
<evidence type="ECO:0000313" key="3">
    <source>
        <dbReference type="Proteomes" id="UP000326565"/>
    </source>
</evidence>
<proteinExistence type="predicted"/>
<reference evidence="2 3" key="1">
    <citation type="submission" date="2019-04" db="EMBL/GenBank/DDBJ databases">
        <title>Friends and foes A comparative genomics study of 23 Aspergillus species from section Flavi.</title>
        <authorList>
            <consortium name="DOE Joint Genome Institute"/>
            <person name="Kjaerbolling I."/>
            <person name="Vesth T."/>
            <person name="Frisvad J.C."/>
            <person name="Nybo J.L."/>
            <person name="Theobald S."/>
            <person name="Kildgaard S."/>
            <person name="Isbrandt T."/>
            <person name="Kuo A."/>
            <person name="Sato A."/>
            <person name="Lyhne E.K."/>
            <person name="Kogle M.E."/>
            <person name="Wiebenga A."/>
            <person name="Kun R.S."/>
            <person name="Lubbers R.J."/>
            <person name="Makela M.R."/>
            <person name="Barry K."/>
            <person name="Chovatia M."/>
            <person name="Clum A."/>
            <person name="Daum C."/>
            <person name="Haridas S."/>
            <person name="He G."/>
            <person name="LaButti K."/>
            <person name="Lipzen A."/>
            <person name="Mondo S."/>
            <person name="Riley R."/>
            <person name="Salamov A."/>
            <person name="Simmons B.A."/>
            <person name="Magnuson J.K."/>
            <person name="Henrissat B."/>
            <person name="Mortensen U.H."/>
            <person name="Larsen T.O."/>
            <person name="Devries R.P."/>
            <person name="Grigoriev I.V."/>
            <person name="Machida M."/>
            <person name="Baker S.E."/>
            <person name="Andersen M.R."/>
        </authorList>
    </citation>
    <scope>NUCLEOTIDE SEQUENCE [LARGE SCALE GENOMIC DNA]</scope>
    <source>
        <strain evidence="2 3">CBS 151.66</strain>
    </source>
</reference>
<name>A0A5N5WGV0_9EURO</name>
<protein>
    <submittedName>
        <fullName evidence="2">Uncharacterized protein</fullName>
    </submittedName>
</protein>
<dbReference type="EMBL" id="ML732500">
    <property type="protein sequence ID" value="KAB8067359.1"/>
    <property type="molecule type" value="Genomic_DNA"/>
</dbReference>
<feature type="signal peptide" evidence="1">
    <location>
        <begin position="1"/>
        <end position="21"/>
    </location>
</feature>
<organism evidence="2 3">
    <name type="scientific">Aspergillus leporis</name>
    <dbReference type="NCBI Taxonomy" id="41062"/>
    <lineage>
        <taxon>Eukaryota</taxon>
        <taxon>Fungi</taxon>
        <taxon>Dikarya</taxon>
        <taxon>Ascomycota</taxon>
        <taxon>Pezizomycotina</taxon>
        <taxon>Eurotiomycetes</taxon>
        <taxon>Eurotiomycetidae</taxon>
        <taxon>Eurotiales</taxon>
        <taxon>Aspergillaceae</taxon>
        <taxon>Aspergillus</taxon>
        <taxon>Aspergillus subgen. Circumdati</taxon>
    </lineage>
</organism>